<evidence type="ECO:0000256" key="5">
    <source>
        <dbReference type="SAM" id="Phobius"/>
    </source>
</evidence>
<dbReference type="PANTHER" id="PTHR11814">
    <property type="entry name" value="SULFATE TRANSPORTER"/>
    <property type="match status" value="1"/>
</dbReference>
<dbReference type="EMBL" id="KZ451908">
    <property type="protein sequence ID" value="PKA63426.1"/>
    <property type="molecule type" value="Genomic_DNA"/>
</dbReference>
<dbReference type="Pfam" id="PF00916">
    <property type="entry name" value="Sulfate_transp"/>
    <property type="match status" value="1"/>
</dbReference>
<keyword evidence="3 5" id="KW-1133">Transmembrane helix</keyword>
<gene>
    <name evidence="7" type="primary">SULTR3:4</name>
    <name evidence="7" type="ORF">AXF42_Ash005321</name>
</gene>
<dbReference type="PROSITE" id="PS01130">
    <property type="entry name" value="SLC26A"/>
    <property type="match status" value="1"/>
</dbReference>
<dbReference type="NCBIfam" id="TIGR00815">
    <property type="entry name" value="sulP"/>
    <property type="match status" value="1"/>
</dbReference>
<dbReference type="OrthoDB" id="288203at2759"/>
<evidence type="ECO:0000256" key="2">
    <source>
        <dbReference type="ARBA" id="ARBA00022692"/>
    </source>
</evidence>
<feature type="transmembrane region" description="Helical" evidence="5">
    <location>
        <begin position="470"/>
        <end position="498"/>
    </location>
</feature>
<evidence type="ECO:0000259" key="6">
    <source>
        <dbReference type="Pfam" id="PF00916"/>
    </source>
</evidence>
<dbReference type="GO" id="GO:0016020">
    <property type="term" value="C:membrane"/>
    <property type="evidence" value="ECO:0007669"/>
    <property type="project" value="UniProtKB-SubCell"/>
</dbReference>
<keyword evidence="2 5" id="KW-0812">Transmembrane</keyword>
<comment type="subcellular location">
    <subcellularLocation>
        <location evidence="1">Membrane</location>
        <topology evidence="1">Multi-pass membrane protein</topology>
    </subcellularLocation>
</comment>
<keyword evidence="8" id="KW-1185">Reference proteome</keyword>
<dbReference type="InterPro" id="IPR001902">
    <property type="entry name" value="SLC26A/SulP_fam"/>
</dbReference>
<dbReference type="STRING" id="1088818.A0A2I0B6J5"/>
<feature type="transmembrane region" description="Helical" evidence="5">
    <location>
        <begin position="283"/>
        <end position="306"/>
    </location>
</feature>
<evidence type="ECO:0000313" key="7">
    <source>
        <dbReference type="EMBL" id="PKA63426.1"/>
    </source>
</evidence>
<dbReference type="GO" id="GO:0008271">
    <property type="term" value="F:secondary active sulfate transmembrane transporter activity"/>
    <property type="evidence" value="ECO:0007669"/>
    <property type="project" value="InterPro"/>
</dbReference>
<accession>A0A2I0B6J5</accession>
<dbReference type="InterPro" id="IPR018045">
    <property type="entry name" value="S04_transporter_CS"/>
</dbReference>
<feature type="transmembrane region" description="Helical" evidence="5">
    <location>
        <begin position="257"/>
        <end position="277"/>
    </location>
</feature>
<evidence type="ECO:0000256" key="4">
    <source>
        <dbReference type="ARBA" id="ARBA00023136"/>
    </source>
</evidence>
<proteinExistence type="predicted"/>
<feature type="transmembrane region" description="Helical" evidence="5">
    <location>
        <begin position="413"/>
        <end position="434"/>
    </location>
</feature>
<organism evidence="7 8">
    <name type="scientific">Apostasia shenzhenica</name>
    <dbReference type="NCBI Taxonomy" id="1088818"/>
    <lineage>
        <taxon>Eukaryota</taxon>
        <taxon>Viridiplantae</taxon>
        <taxon>Streptophyta</taxon>
        <taxon>Embryophyta</taxon>
        <taxon>Tracheophyta</taxon>
        <taxon>Spermatophyta</taxon>
        <taxon>Magnoliopsida</taxon>
        <taxon>Liliopsida</taxon>
        <taxon>Asparagales</taxon>
        <taxon>Orchidaceae</taxon>
        <taxon>Apostasioideae</taxon>
        <taxon>Apostasia</taxon>
    </lineage>
</organism>
<evidence type="ECO:0000256" key="3">
    <source>
        <dbReference type="ARBA" id="ARBA00022989"/>
    </source>
</evidence>
<evidence type="ECO:0000256" key="1">
    <source>
        <dbReference type="ARBA" id="ARBA00004141"/>
    </source>
</evidence>
<sequence length="556" mass="60994">MGGGSSIFRTEVIADQEASLPSALQEIQHLNIHKVSSPEAKSAFPALKQGLCEVFFPDDPLHRFKNQSLFRKLLLALHYLFPILEWGSGYNLHLLKSDAIAGFTIASLSIPQGISYAKLANLPPIVGLYTTFVPPLIYAAMGSSRDLAIGPNSISSLVLGSILREVVSPEEEPELYLQLAFTATFFAGAFQTSLGLFRLGFVMDFLSKPTLMGFMGGAAMLTTMQQMKNLLGIRHFTAQTRLVAVILSVLEHKTEWTWETILMGFSFLLLILMAKYVSSKKPWLFWISAVAPITSMILSTIIVYAAKAQNHGIKTIGRVEESINPSSASMLIFRGPLLRHAVKAGIATGIFSLTEGLAAGRTFASRRNYEIEGNKEMTSIGVMNMIGSCVSCYVASGSISRSAVNHSAGCKTAFSNIVMALLVLFIMTFLMPIFYYTPTVILSVIIIMAVIKLIDFKAAIHLWKVDKLDFVTCLAAFLGVIFISVQIGLAIAVGISLVKILMHVTRPKIVIMGNVPGTRSYRNLEQYKDAIRIPSFLILGVESPIYFANSTYFQDR</sequence>
<evidence type="ECO:0000313" key="8">
    <source>
        <dbReference type="Proteomes" id="UP000236161"/>
    </source>
</evidence>
<dbReference type="Proteomes" id="UP000236161">
    <property type="component" value="Unassembled WGS sequence"/>
</dbReference>
<name>A0A2I0B6J5_9ASPA</name>
<dbReference type="InterPro" id="IPR036513">
    <property type="entry name" value="STAS_dom_sf"/>
</dbReference>
<dbReference type="InterPro" id="IPR011547">
    <property type="entry name" value="SLC26A/SulP_dom"/>
</dbReference>
<dbReference type="AlphaFoldDB" id="A0A2I0B6J5"/>
<keyword evidence="4 5" id="KW-0472">Membrane</keyword>
<protein>
    <submittedName>
        <fullName evidence="7">Putative sulfate transporter 3.4</fullName>
    </submittedName>
</protein>
<dbReference type="Gene3D" id="3.30.750.24">
    <property type="entry name" value="STAS domain"/>
    <property type="match status" value="1"/>
</dbReference>
<reference evidence="7 8" key="1">
    <citation type="journal article" date="2017" name="Nature">
        <title>The Apostasia genome and the evolution of orchids.</title>
        <authorList>
            <person name="Zhang G.Q."/>
            <person name="Liu K.W."/>
            <person name="Li Z."/>
            <person name="Lohaus R."/>
            <person name="Hsiao Y.Y."/>
            <person name="Niu S.C."/>
            <person name="Wang J.Y."/>
            <person name="Lin Y.C."/>
            <person name="Xu Q."/>
            <person name="Chen L.J."/>
            <person name="Yoshida K."/>
            <person name="Fujiwara S."/>
            <person name="Wang Z.W."/>
            <person name="Zhang Y.Q."/>
            <person name="Mitsuda N."/>
            <person name="Wang M."/>
            <person name="Liu G.H."/>
            <person name="Pecoraro L."/>
            <person name="Huang H.X."/>
            <person name="Xiao X.J."/>
            <person name="Lin M."/>
            <person name="Wu X.Y."/>
            <person name="Wu W.L."/>
            <person name="Chen Y.Y."/>
            <person name="Chang S.B."/>
            <person name="Sakamoto S."/>
            <person name="Ohme-Takagi M."/>
            <person name="Yagi M."/>
            <person name="Zeng S.J."/>
            <person name="Shen C.Y."/>
            <person name="Yeh C.M."/>
            <person name="Luo Y.B."/>
            <person name="Tsai W.C."/>
            <person name="Van de Peer Y."/>
            <person name="Liu Z.J."/>
        </authorList>
    </citation>
    <scope>NUCLEOTIDE SEQUENCE [LARGE SCALE GENOMIC DNA]</scope>
    <source>
        <strain evidence="8">cv. Shenzhen</strain>
        <tissue evidence="7">Stem</tissue>
    </source>
</reference>
<feature type="transmembrane region" description="Helical" evidence="5">
    <location>
        <begin position="440"/>
        <end position="458"/>
    </location>
</feature>
<feature type="domain" description="SLC26A/SulP transporter" evidence="6">
    <location>
        <begin position="95"/>
        <end position="476"/>
    </location>
</feature>